<dbReference type="GO" id="GO:0005886">
    <property type="term" value="C:plasma membrane"/>
    <property type="evidence" value="ECO:0007669"/>
    <property type="project" value="UniProtKB-SubCell"/>
</dbReference>
<keyword evidence="3 6" id="KW-0812">Transmembrane</keyword>
<keyword evidence="4 6" id="KW-1133">Transmembrane helix</keyword>
<evidence type="ECO:0000256" key="6">
    <source>
        <dbReference type="SAM" id="Phobius"/>
    </source>
</evidence>
<keyword evidence="5 6" id="KW-0472">Membrane</keyword>
<keyword evidence="2" id="KW-1003">Cell membrane</keyword>
<organism evidence="7">
    <name type="scientific">freshwater metagenome</name>
    <dbReference type="NCBI Taxonomy" id="449393"/>
    <lineage>
        <taxon>unclassified sequences</taxon>
        <taxon>metagenomes</taxon>
        <taxon>ecological metagenomes</taxon>
    </lineage>
</organism>
<evidence type="ECO:0000256" key="4">
    <source>
        <dbReference type="ARBA" id="ARBA00022989"/>
    </source>
</evidence>
<feature type="transmembrane region" description="Helical" evidence="6">
    <location>
        <begin position="187"/>
        <end position="205"/>
    </location>
</feature>
<feature type="transmembrane region" description="Helical" evidence="6">
    <location>
        <begin position="211"/>
        <end position="232"/>
    </location>
</feature>
<protein>
    <submittedName>
        <fullName evidence="7">Unannotated protein</fullName>
    </submittedName>
</protein>
<evidence type="ECO:0000256" key="1">
    <source>
        <dbReference type="ARBA" id="ARBA00004651"/>
    </source>
</evidence>
<dbReference type="GO" id="GO:0022857">
    <property type="term" value="F:transmembrane transporter activity"/>
    <property type="evidence" value="ECO:0007669"/>
    <property type="project" value="InterPro"/>
</dbReference>
<evidence type="ECO:0000313" key="7">
    <source>
        <dbReference type="EMBL" id="CAB4906208.1"/>
    </source>
</evidence>
<proteinExistence type="predicted"/>
<name>A0A6J7GHR3_9ZZZZ</name>
<dbReference type="Pfam" id="PF02653">
    <property type="entry name" value="BPD_transp_2"/>
    <property type="match status" value="1"/>
</dbReference>
<evidence type="ECO:0000256" key="3">
    <source>
        <dbReference type="ARBA" id="ARBA00022692"/>
    </source>
</evidence>
<accession>A0A6J7GHR3</accession>
<evidence type="ECO:0000256" key="2">
    <source>
        <dbReference type="ARBA" id="ARBA00022475"/>
    </source>
</evidence>
<comment type="subcellular location">
    <subcellularLocation>
        <location evidence="1">Cell membrane</location>
        <topology evidence="1">Multi-pass membrane protein</topology>
    </subcellularLocation>
</comment>
<feature type="transmembrane region" description="Helical" evidence="6">
    <location>
        <begin position="6"/>
        <end position="27"/>
    </location>
</feature>
<reference evidence="7" key="1">
    <citation type="submission" date="2020-05" db="EMBL/GenBank/DDBJ databases">
        <authorList>
            <person name="Chiriac C."/>
            <person name="Salcher M."/>
            <person name="Ghai R."/>
            <person name="Kavagutti S V."/>
        </authorList>
    </citation>
    <scope>NUCLEOTIDE SEQUENCE</scope>
</reference>
<dbReference type="PANTHER" id="PTHR43370:SF2">
    <property type="entry name" value="ABC TRANSPORTER PERMEASE PROTEIN"/>
    <property type="match status" value="1"/>
</dbReference>
<feature type="transmembrane region" description="Helical" evidence="6">
    <location>
        <begin position="278"/>
        <end position="297"/>
    </location>
</feature>
<feature type="transmembrane region" description="Helical" evidence="6">
    <location>
        <begin position="95"/>
        <end position="116"/>
    </location>
</feature>
<dbReference type="InterPro" id="IPR001851">
    <property type="entry name" value="ABC_transp_permease"/>
</dbReference>
<dbReference type="CDD" id="cd06580">
    <property type="entry name" value="TM_PBP1_transp_TpRbsC_like"/>
    <property type="match status" value="1"/>
</dbReference>
<feature type="transmembrane region" description="Helical" evidence="6">
    <location>
        <begin position="39"/>
        <end position="59"/>
    </location>
</feature>
<feature type="transmembrane region" description="Helical" evidence="6">
    <location>
        <begin position="65"/>
        <end position="86"/>
    </location>
</feature>
<feature type="transmembrane region" description="Helical" evidence="6">
    <location>
        <begin position="244"/>
        <end position="266"/>
    </location>
</feature>
<evidence type="ECO:0000256" key="5">
    <source>
        <dbReference type="ARBA" id="ARBA00023136"/>
    </source>
</evidence>
<gene>
    <name evidence="7" type="ORF">UFOPK3516_01204</name>
</gene>
<dbReference type="EMBL" id="CAFBMB010000110">
    <property type="protein sequence ID" value="CAB4906208.1"/>
    <property type="molecule type" value="Genomic_DNA"/>
</dbReference>
<dbReference type="AlphaFoldDB" id="A0A6J7GHR3"/>
<dbReference type="PANTHER" id="PTHR43370">
    <property type="entry name" value="SUGAR ABC TRANSPORTER INTEGRAL MEMBRANE PROTEIN-RELATED"/>
    <property type="match status" value="1"/>
</dbReference>
<sequence>MTDIFSEPFVIAFILGCITGAIPLLIASLGETIGEQSGVLNLGIEGMMLIGGYVAFVTTLSTGSFPLGLIAGTLAGMATSVIMMVLNTWLGLNQIVIGLAITLAGGGITGVLYNVYFKDTPRLGKEDMLAIPFLSDLPYVGKSLFTQSPMFYLSFVLAGLVAWMLLRTTAGLRFRAAGQNPNSLDAAGGNVVVTRSAAVLLGGAFSGLGGAYLAIISAGTFTPFMTHGLGYIAIVVTMLARGRIVWVILVSFLYGVTVALGTVLQLTSFSLPTDVIKMFPFIVVMIVLIAFARGSYVPPALGEPYTRGAR</sequence>
<feature type="transmembrane region" description="Helical" evidence="6">
    <location>
        <begin position="149"/>
        <end position="166"/>
    </location>
</feature>